<keyword evidence="13 15" id="KW-1015">Disulfide bond</keyword>
<feature type="chain" id="PRO_5013903264" evidence="16">
    <location>
        <begin position="26"/>
        <end position="779"/>
    </location>
</feature>
<feature type="disulfide bond" evidence="15">
    <location>
        <begin position="456"/>
        <end position="465"/>
    </location>
</feature>
<dbReference type="GO" id="GO:0048592">
    <property type="term" value="P:eye morphogenesis"/>
    <property type="evidence" value="ECO:0007669"/>
    <property type="project" value="UniProtKB-ARBA"/>
</dbReference>
<feature type="domain" description="EGF-like" evidence="17">
    <location>
        <begin position="542"/>
        <end position="578"/>
    </location>
</feature>
<dbReference type="InterPro" id="IPR013032">
    <property type="entry name" value="EGF-like_CS"/>
</dbReference>
<dbReference type="InterPro" id="IPR000152">
    <property type="entry name" value="EGF-type_Asp/Asn_hydroxyl_site"/>
</dbReference>
<evidence type="ECO:0000256" key="2">
    <source>
        <dbReference type="ARBA" id="ARBA00022473"/>
    </source>
</evidence>
<dbReference type="GO" id="GO:0005509">
    <property type="term" value="F:calcium ion binding"/>
    <property type="evidence" value="ECO:0007669"/>
    <property type="project" value="InterPro"/>
</dbReference>
<dbReference type="SUPFAM" id="SSF57196">
    <property type="entry name" value="EGF/Laminin"/>
    <property type="match status" value="9"/>
</dbReference>
<dbReference type="PANTHER" id="PTHR24033:SF151">
    <property type="entry name" value="NOTCH 2"/>
    <property type="match status" value="1"/>
</dbReference>
<evidence type="ECO:0000256" key="8">
    <source>
        <dbReference type="ARBA" id="ARBA00022737"/>
    </source>
</evidence>
<feature type="disulfide bond" evidence="15">
    <location>
        <begin position="381"/>
        <end position="390"/>
    </location>
</feature>
<dbReference type="OrthoDB" id="283575at2759"/>
<feature type="domain" description="EGF-like" evidence="17">
    <location>
        <begin position="104"/>
        <end position="140"/>
    </location>
</feature>
<evidence type="ECO:0000256" key="6">
    <source>
        <dbReference type="ARBA" id="ARBA00022692"/>
    </source>
</evidence>
<dbReference type="FunFam" id="2.10.25.10:FF:000143">
    <property type="entry name" value="Protein crumbs 1"/>
    <property type="match status" value="1"/>
</dbReference>
<dbReference type="EMBL" id="MRZV01000877">
    <property type="protein sequence ID" value="PIK43090.1"/>
    <property type="molecule type" value="Genomic_DNA"/>
</dbReference>
<feature type="domain" description="EGF-like" evidence="17">
    <location>
        <begin position="66"/>
        <end position="102"/>
    </location>
</feature>
<dbReference type="GO" id="GO:0048863">
    <property type="term" value="P:stem cell differentiation"/>
    <property type="evidence" value="ECO:0007669"/>
    <property type="project" value="UniProtKB-ARBA"/>
</dbReference>
<dbReference type="FunFam" id="2.10.25.10:FF:000327">
    <property type="entry name" value="neurogenic locus notch homolog protein 4"/>
    <property type="match status" value="1"/>
</dbReference>
<keyword evidence="5" id="KW-0597">Phosphoprotein</keyword>
<keyword evidence="3" id="KW-1003">Cell membrane</keyword>
<comment type="caution">
    <text evidence="18">The sequence shown here is derived from an EMBL/GenBank/DDBJ whole genome shotgun (WGS) entry which is preliminary data.</text>
</comment>
<comment type="subcellular location">
    <subcellularLocation>
        <location evidence="1">Apical cell membrane</location>
        <topology evidence="1">Single-pass type I membrane protein</topology>
    </subcellularLocation>
</comment>
<keyword evidence="2" id="KW-0217">Developmental protein</keyword>
<keyword evidence="11" id="KW-1133">Transmembrane helix</keyword>
<feature type="domain" description="EGF-like" evidence="17">
    <location>
        <begin position="234"/>
        <end position="270"/>
    </location>
</feature>
<dbReference type="PROSITE" id="PS00010">
    <property type="entry name" value="ASX_HYDROXYL"/>
    <property type="match status" value="9"/>
</dbReference>
<evidence type="ECO:0000256" key="5">
    <source>
        <dbReference type="ARBA" id="ARBA00022553"/>
    </source>
</evidence>
<evidence type="ECO:0000313" key="18">
    <source>
        <dbReference type="EMBL" id="PIK43090.1"/>
    </source>
</evidence>
<dbReference type="Proteomes" id="UP000230750">
    <property type="component" value="Unassembled WGS sequence"/>
</dbReference>
<dbReference type="PROSITE" id="PS00022">
    <property type="entry name" value="EGF_1"/>
    <property type="match status" value="13"/>
</dbReference>
<keyword evidence="4 15" id="KW-0245">EGF-like domain</keyword>
<name>A0A2G8K4Z6_STIJA</name>
<evidence type="ECO:0000256" key="15">
    <source>
        <dbReference type="PROSITE-ProRule" id="PRU00076"/>
    </source>
</evidence>
<feature type="disulfide bond" evidence="15">
    <location>
        <begin position="92"/>
        <end position="101"/>
    </location>
</feature>
<feature type="disulfide bond" evidence="15">
    <location>
        <begin position="260"/>
        <end position="269"/>
    </location>
</feature>
<feature type="disulfide bond" evidence="15">
    <location>
        <begin position="612"/>
        <end position="621"/>
    </location>
</feature>
<dbReference type="GO" id="GO:0008593">
    <property type="term" value="P:regulation of Notch signaling pathway"/>
    <property type="evidence" value="ECO:0007669"/>
    <property type="project" value="UniProtKB-ARBA"/>
</dbReference>
<dbReference type="SMART" id="SM00179">
    <property type="entry name" value="EGF_CA"/>
    <property type="match status" value="14"/>
</dbReference>
<dbReference type="FunFam" id="2.10.25.10:FF:000012">
    <property type="entry name" value="Delta-like protein"/>
    <property type="match status" value="1"/>
</dbReference>
<dbReference type="SUPFAM" id="SSF57184">
    <property type="entry name" value="Growth factor receptor domain"/>
    <property type="match status" value="2"/>
</dbReference>
<keyword evidence="6" id="KW-0812">Transmembrane</keyword>
<feature type="disulfide bond" evidence="15">
    <location>
        <begin position="54"/>
        <end position="63"/>
    </location>
</feature>
<dbReference type="GO" id="GO:0030855">
    <property type="term" value="P:epithelial cell differentiation"/>
    <property type="evidence" value="ECO:0007669"/>
    <property type="project" value="UniProtKB-ARBA"/>
</dbReference>
<dbReference type="STRING" id="307972.A0A2G8K4Z6"/>
<dbReference type="Pfam" id="PF12661">
    <property type="entry name" value="hEGF"/>
    <property type="match status" value="1"/>
</dbReference>
<dbReference type="GO" id="GO:0051241">
    <property type="term" value="P:negative regulation of multicellular organismal process"/>
    <property type="evidence" value="ECO:0007669"/>
    <property type="project" value="UniProtKB-ARBA"/>
</dbReference>
<evidence type="ECO:0000256" key="11">
    <source>
        <dbReference type="ARBA" id="ARBA00022989"/>
    </source>
</evidence>
<comment type="caution">
    <text evidence="15">Lacks conserved residue(s) required for the propagation of feature annotation.</text>
</comment>
<feature type="domain" description="EGF-like" evidence="17">
    <location>
        <begin position="468"/>
        <end position="504"/>
    </location>
</feature>
<feature type="domain" description="EGF-like" evidence="17">
    <location>
        <begin position="142"/>
        <end position="178"/>
    </location>
</feature>
<feature type="domain" description="EGF-like" evidence="17">
    <location>
        <begin position="310"/>
        <end position="347"/>
    </location>
</feature>
<dbReference type="GO" id="GO:0009952">
    <property type="term" value="P:anterior/posterior pattern specification"/>
    <property type="evidence" value="ECO:0007669"/>
    <property type="project" value="UniProtKB-ARBA"/>
</dbReference>
<dbReference type="PROSITE" id="PS01186">
    <property type="entry name" value="EGF_2"/>
    <property type="match status" value="12"/>
</dbReference>
<evidence type="ECO:0000256" key="12">
    <source>
        <dbReference type="ARBA" id="ARBA00023136"/>
    </source>
</evidence>
<feature type="domain" description="EGF-like" evidence="17">
    <location>
        <begin position="582"/>
        <end position="622"/>
    </location>
</feature>
<dbReference type="Pfam" id="PF07645">
    <property type="entry name" value="EGF_CA"/>
    <property type="match status" value="1"/>
</dbReference>
<accession>A0A2G8K4Z6</accession>
<feature type="domain" description="EGF-like" evidence="17">
    <location>
        <begin position="351"/>
        <end position="391"/>
    </location>
</feature>
<dbReference type="Pfam" id="PF00008">
    <property type="entry name" value="EGF"/>
    <property type="match status" value="11"/>
</dbReference>
<keyword evidence="12" id="KW-0472">Membrane</keyword>
<evidence type="ECO:0000259" key="17">
    <source>
        <dbReference type="PROSITE" id="PS50026"/>
    </source>
</evidence>
<feature type="disulfide bond" evidence="15">
    <location>
        <begin position="494"/>
        <end position="503"/>
    </location>
</feature>
<dbReference type="InterPro" id="IPR001881">
    <property type="entry name" value="EGF-like_Ca-bd_dom"/>
</dbReference>
<feature type="signal peptide" evidence="16">
    <location>
        <begin position="1"/>
        <end position="25"/>
    </location>
</feature>
<dbReference type="InterPro" id="IPR000742">
    <property type="entry name" value="EGF"/>
</dbReference>
<dbReference type="GO" id="GO:0048646">
    <property type="term" value="P:anatomical structure formation involved in morphogenesis"/>
    <property type="evidence" value="ECO:0007669"/>
    <property type="project" value="UniProtKB-ARBA"/>
</dbReference>
<dbReference type="GO" id="GO:0080090">
    <property type="term" value="P:regulation of primary metabolic process"/>
    <property type="evidence" value="ECO:0007669"/>
    <property type="project" value="UniProtKB-ARBA"/>
</dbReference>
<dbReference type="GO" id="GO:0030097">
    <property type="term" value="P:hemopoiesis"/>
    <property type="evidence" value="ECO:0007669"/>
    <property type="project" value="UniProtKB-ARBA"/>
</dbReference>
<feature type="domain" description="EGF-like" evidence="17">
    <location>
        <begin position="393"/>
        <end position="429"/>
    </location>
</feature>
<reference evidence="18 19" key="1">
    <citation type="journal article" date="2017" name="PLoS Biol.">
        <title>The sea cucumber genome provides insights into morphological evolution and visceral regeneration.</title>
        <authorList>
            <person name="Zhang X."/>
            <person name="Sun L."/>
            <person name="Yuan J."/>
            <person name="Sun Y."/>
            <person name="Gao Y."/>
            <person name="Zhang L."/>
            <person name="Li S."/>
            <person name="Dai H."/>
            <person name="Hamel J.F."/>
            <person name="Liu C."/>
            <person name="Yu Y."/>
            <person name="Liu S."/>
            <person name="Lin W."/>
            <person name="Guo K."/>
            <person name="Jin S."/>
            <person name="Xu P."/>
            <person name="Storey K.B."/>
            <person name="Huan P."/>
            <person name="Zhang T."/>
            <person name="Zhou Y."/>
            <person name="Zhang J."/>
            <person name="Lin C."/>
            <person name="Li X."/>
            <person name="Xing L."/>
            <person name="Huo D."/>
            <person name="Sun M."/>
            <person name="Wang L."/>
            <person name="Mercier A."/>
            <person name="Li F."/>
            <person name="Yang H."/>
            <person name="Xiang J."/>
        </authorList>
    </citation>
    <scope>NUCLEOTIDE SEQUENCE [LARGE SCALE GENOMIC DNA]</scope>
    <source>
        <strain evidence="18">Shaxun</strain>
        <tissue evidence="18">Muscle</tissue>
    </source>
</reference>
<evidence type="ECO:0000256" key="13">
    <source>
        <dbReference type="ARBA" id="ARBA00023157"/>
    </source>
</evidence>
<feature type="disulfide bond" evidence="15">
    <location>
        <begin position="337"/>
        <end position="346"/>
    </location>
</feature>
<feature type="domain" description="EGF-like" evidence="17">
    <location>
        <begin position="430"/>
        <end position="466"/>
    </location>
</feature>
<evidence type="ECO:0000313" key="19">
    <source>
        <dbReference type="Proteomes" id="UP000230750"/>
    </source>
</evidence>
<dbReference type="PROSITE" id="PS50026">
    <property type="entry name" value="EGF_3"/>
    <property type="match status" value="14"/>
</dbReference>
<feature type="disulfide bond" evidence="15">
    <location>
        <begin position="568"/>
        <end position="577"/>
    </location>
</feature>
<dbReference type="FunFam" id="2.10.25.10:FF:000123">
    <property type="entry name" value="Crumbs homolog 1 (Drosophila)"/>
    <property type="match status" value="1"/>
</dbReference>
<dbReference type="PANTHER" id="PTHR24033">
    <property type="entry name" value="EGF-LIKE DOMAIN-CONTAINING PROTEIN"/>
    <property type="match status" value="1"/>
</dbReference>
<gene>
    <name evidence="18" type="ORF">BSL78_20066</name>
</gene>
<evidence type="ECO:0000256" key="1">
    <source>
        <dbReference type="ARBA" id="ARBA00004247"/>
    </source>
</evidence>
<dbReference type="GO" id="GO:0051093">
    <property type="term" value="P:negative regulation of developmental process"/>
    <property type="evidence" value="ECO:0007669"/>
    <property type="project" value="UniProtKB-ARBA"/>
</dbReference>
<dbReference type="PROSITE" id="PS01187">
    <property type="entry name" value="EGF_CA"/>
    <property type="match status" value="5"/>
</dbReference>
<feature type="domain" description="EGF-like" evidence="17">
    <location>
        <begin position="196"/>
        <end position="232"/>
    </location>
</feature>
<dbReference type="GO" id="GO:0035282">
    <property type="term" value="P:segmentation"/>
    <property type="evidence" value="ECO:0007669"/>
    <property type="project" value="UniProtKB-ARBA"/>
</dbReference>
<dbReference type="SMART" id="SM00181">
    <property type="entry name" value="EGF"/>
    <property type="match status" value="14"/>
</dbReference>
<dbReference type="FunFam" id="2.10.25.10:FF:000006">
    <property type="entry name" value="Versican core protein-like isoform 1"/>
    <property type="match status" value="1"/>
</dbReference>
<dbReference type="FunFam" id="2.10.25.10:FF:000125">
    <property type="entry name" value="Neurogenic locus notch protein-like"/>
    <property type="match status" value="1"/>
</dbReference>
<dbReference type="FunFam" id="2.10.25.10:FF:000122">
    <property type="entry name" value="Protein crumbs homolog 2"/>
    <property type="match status" value="3"/>
</dbReference>
<dbReference type="InterPro" id="IPR009030">
    <property type="entry name" value="Growth_fac_rcpt_cys_sf"/>
</dbReference>
<keyword evidence="14" id="KW-0325">Glycoprotein</keyword>
<dbReference type="GO" id="GO:0050877">
    <property type="term" value="P:nervous system process"/>
    <property type="evidence" value="ECO:0007669"/>
    <property type="project" value="UniProtKB-ARBA"/>
</dbReference>
<keyword evidence="19" id="KW-1185">Reference proteome</keyword>
<dbReference type="GO" id="GO:0023052">
    <property type="term" value="P:signaling"/>
    <property type="evidence" value="ECO:0007669"/>
    <property type="project" value="UniProtKB-ARBA"/>
</dbReference>
<feature type="disulfide bond" evidence="15">
    <location>
        <begin position="222"/>
        <end position="231"/>
    </location>
</feature>
<dbReference type="FunFam" id="2.10.25.10:FF:000565">
    <property type="entry name" value="Predicted protein"/>
    <property type="match status" value="2"/>
</dbReference>
<feature type="domain" description="EGF-like" evidence="17">
    <location>
        <begin position="28"/>
        <end position="64"/>
    </location>
</feature>
<proteinExistence type="predicted"/>
<feature type="domain" description="EGF-like" evidence="17">
    <location>
        <begin position="272"/>
        <end position="308"/>
    </location>
</feature>
<dbReference type="GO" id="GO:0060255">
    <property type="term" value="P:regulation of macromolecule metabolic process"/>
    <property type="evidence" value="ECO:0007669"/>
    <property type="project" value="UniProtKB-ARBA"/>
</dbReference>
<feature type="disulfide bond" evidence="15">
    <location>
        <begin position="419"/>
        <end position="428"/>
    </location>
</feature>
<dbReference type="GO" id="GO:0016324">
    <property type="term" value="C:apical plasma membrane"/>
    <property type="evidence" value="ECO:0007669"/>
    <property type="project" value="UniProtKB-SubCell"/>
</dbReference>
<dbReference type="InterPro" id="IPR018097">
    <property type="entry name" value="EGF_Ca-bd_CS"/>
</dbReference>
<dbReference type="Gene3D" id="2.10.25.10">
    <property type="entry name" value="Laminin"/>
    <property type="match status" value="14"/>
</dbReference>
<protein>
    <submittedName>
        <fullName evidence="18">Putative fibropellin-1 isoform X4</fullName>
    </submittedName>
</protein>
<dbReference type="GO" id="GO:0019904">
    <property type="term" value="F:protein domain specific binding"/>
    <property type="evidence" value="ECO:0007669"/>
    <property type="project" value="UniProtKB-ARBA"/>
</dbReference>
<dbReference type="InterPro" id="IPR049883">
    <property type="entry name" value="NOTCH1_EGF-like"/>
</dbReference>
<organism evidence="18 19">
    <name type="scientific">Stichopus japonicus</name>
    <name type="common">Sea cucumber</name>
    <dbReference type="NCBI Taxonomy" id="307972"/>
    <lineage>
        <taxon>Eukaryota</taxon>
        <taxon>Metazoa</taxon>
        <taxon>Echinodermata</taxon>
        <taxon>Eleutherozoa</taxon>
        <taxon>Echinozoa</taxon>
        <taxon>Holothuroidea</taxon>
        <taxon>Aspidochirotacea</taxon>
        <taxon>Aspidochirotida</taxon>
        <taxon>Stichopodidae</taxon>
        <taxon>Apostichopus</taxon>
    </lineage>
</organism>
<dbReference type="GO" id="GO:0007154">
    <property type="term" value="P:cell communication"/>
    <property type="evidence" value="ECO:0007669"/>
    <property type="project" value="UniProtKB-ARBA"/>
</dbReference>
<dbReference type="GO" id="GO:0009967">
    <property type="term" value="P:positive regulation of signal transduction"/>
    <property type="evidence" value="ECO:0007669"/>
    <property type="project" value="UniProtKB-ARBA"/>
</dbReference>
<dbReference type="GO" id="GO:0030182">
    <property type="term" value="P:neuron differentiation"/>
    <property type="evidence" value="ECO:0007669"/>
    <property type="project" value="UniProtKB-ARBA"/>
</dbReference>
<evidence type="ECO:0000256" key="14">
    <source>
        <dbReference type="ARBA" id="ARBA00023180"/>
    </source>
</evidence>
<dbReference type="FunFam" id="2.10.25.10:FF:000063">
    <property type="entry name" value="Slit guidance ligand 2"/>
    <property type="match status" value="1"/>
</dbReference>
<evidence type="ECO:0000256" key="10">
    <source>
        <dbReference type="ARBA" id="ARBA00022837"/>
    </source>
</evidence>
<keyword evidence="8" id="KW-0677">Repeat</keyword>
<keyword evidence="10" id="KW-0106">Calcium</keyword>
<dbReference type="CDD" id="cd00054">
    <property type="entry name" value="EGF_CA"/>
    <property type="match status" value="13"/>
</dbReference>
<dbReference type="PRINTS" id="PR00010">
    <property type="entry name" value="EGFBLOOD"/>
</dbReference>
<evidence type="ECO:0000256" key="3">
    <source>
        <dbReference type="ARBA" id="ARBA00022475"/>
    </source>
</evidence>
<evidence type="ECO:0000256" key="9">
    <source>
        <dbReference type="ARBA" id="ARBA00022782"/>
    </source>
</evidence>
<keyword evidence="7 16" id="KW-0732">Signal</keyword>
<dbReference type="AlphaFoldDB" id="A0A2G8K4Z6"/>
<dbReference type="FunFam" id="2.10.25.10:FF:000391">
    <property type="entry name" value="Weary, isoform C"/>
    <property type="match status" value="1"/>
</dbReference>
<dbReference type="InterPro" id="IPR051830">
    <property type="entry name" value="NOTCH_homolog"/>
</dbReference>
<feature type="disulfide bond" evidence="15">
    <location>
        <begin position="130"/>
        <end position="139"/>
    </location>
</feature>
<feature type="disulfide bond" evidence="15">
    <location>
        <begin position="586"/>
        <end position="596"/>
    </location>
</feature>
<keyword evidence="9" id="KW-0221">Differentiation</keyword>
<evidence type="ECO:0000256" key="7">
    <source>
        <dbReference type="ARBA" id="ARBA00022729"/>
    </source>
</evidence>
<feature type="disulfide bond" evidence="15">
    <location>
        <begin position="298"/>
        <end position="307"/>
    </location>
</feature>
<evidence type="ECO:0000256" key="16">
    <source>
        <dbReference type="SAM" id="SignalP"/>
    </source>
</evidence>
<evidence type="ECO:0000256" key="4">
    <source>
        <dbReference type="ARBA" id="ARBA00022536"/>
    </source>
</evidence>
<sequence>MELHVLMTLIGFSAYVRLLMSGARCESERDECSSSPCLNAGTCIDLLGAYRCECPVGYVGINCELDFNECGSAPCLNNATCLDLINGYSCSCAGGFKGLLCETEINECYSSPCQYSSTCVDLIDGFRCDCVPGYHGVYCETDRDECASNPCANGAGCIDNLNGYYCTCLPGYTENIAKKILMNLPTGFEGITCSEEIDECVSFPCRNGGSCNDHLNGYYCTCAEGYSGTTCQEDVAECQGSPCQHSGTCVEKFGSFLCECVIGFQGNVCQTEVNECESNPCLNGGVCTDVIGGYICVCQSGYGGGNCENDIDECKANTTCLNSGTCINTPGGFTCICTEIYTGRQCENFIPVDACWSSPCLNNGTCLVDTPGDKLTYRCECHQGFTGQNCDEDVLECASNPCLNNGQCIEGFNGFECICDFGFSGVVCEPTNVCESSPCMNGATCTDGVDGYICKCVEGFEGETCSINVDDCGINQPCVNGHCVDLINGYTCECDKGFTGVNCSELVDPCSTGPCFDPTDICLSALGSYVCLPATTEPVTTSTTFCRQGTCRNGGTCVEGLNDISCVCHPGFTGHVCETTLRLNPCSSSPCVHGGCKQVQANESDINYECVCDAGYAGIRCHIDLSISQSYLDLTKSPQDVKDFENKLEFLLQEKKLQKRSIRQVDVTITGGEEQTSQQDGAQFYQVSLVVEEDGKPLTYLRLTKNWIGLTRLQIDYVDASNRSSTVFSNPIYTANFGEQQLADVITVQTEPDAVDHLLDDTKPDKTTSLTTFTGESEA</sequence>